<organism evidence="7 8">
    <name type="scientific">Phormidesmis priestleyi</name>
    <dbReference type="NCBI Taxonomy" id="268141"/>
    <lineage>
        <taxon>Bacteria</taxon>
        <taxon>Bacillati</taxon>
        <taxon>Cyanobacteriota</taxon>
        <taxon>Cyanophyceae</taxon>
        <taxon>Leptolyngbyales</taxon>
        <taxon>Leptolyngbyaceae</taxon>
        <taxon>Phormidesmis</taxon>
    </lineage>
</organism>
<evidence type="ECO:0000256" key="4">
    <source>
        <dbReference type="ARBA" id="ARBA00022917"/>
    </source>
</evidence>
<gene>
    <name evidence="7" type="ORF">DCF15_03360</name>
</gene>
<evidence type="ECO:0000256" key="2">
    <source>
        <dbReference type="ARBA" id="ARBA00022741"/>
    </source>
</evidence>
<reference evidence="7 8" key="2">
    <citation type="submission" date="2018-06" db="EMBL/GenBank/DDBJ databases">
        <title>Metagenomic assembly of (sub)arctic Cyanobacteria and their associated microbiome from non-axenic cultures.</title>
        <authorList>
            <person name="Baurain D."/>
        </authorList>
    </citation>
    <scope>NUCLEOTIDE SEQUENCE [LARGE SCALE GENOMIC DNA]</scope>
    <source>
        <strain evidence="7">ULC027bin1</strain>
    </source>
</reference>
<dbReference type="Proteomes" id="UP000249794">
    <property type="component" value="Unassembled WGS sequence"/>
</dbReference>
<evidence type="ECO:0000313" key="7">
    <source>
        <dbReference type="EMBL" id="PZO59639.1"/>
    </source>
</evidence>
<dbReference type="GO" id="GO:0005524">
    <property type="term" value="F:ATP binding"/>
    <property type="evidence" value="ECO:0007669"/>
    <property type="project" value="UniProtKB-KW"/>
</dbReference>
<keyword evidence="3" id="KW-0067">ATP-binding</keyword>
<sequence>AVLDGLKQTPVNEAADAKGLIDKVTKDLGVKKGVIMRSLRAALMGDMQGPDLVESWVILHRQGFDQQRLEAAVALAKQ</sequence>
<proteinExistence type="predicted"/>
<reference evidence="8" key="1">
    <citation type="submission" date="2018-04" db="EMBL/GenBank/DDBJ databases">
        <authorList>
            <person name="Cornet L."/>
        </authorList>
    </citation>
    <scope>NUCLEOTIDE SEQUENCE [LARGE SCALE GENOMIC DNA]</scope>
</reference>
<dbReference type="InterPro" id="IPR008925">
    <property type="entry name" value="aa_tRNA-synth_I_cd-bd_sf"/>
</dbReference>
<keyword evidence="1 7" id="KW-0436">Ligase</keyword>
<name>A0A2W4XYM5_9CYAN</name>
<dbReference type="GO" id="GO:0000049">
    <property type="term" value="F:tRNA binding"/>
    <property type="evidence" value="ECO:0007669"/>
    <property type="project" value="InterPro"/>
</dbReference>
<dbReference type="AlphaFoldDB" id="A0A2W4XYM5"/>
<dbReference type="Gene3D" id="1.10.10.350">
    <property type="match status" value="1"/>
</dbReference>
<keyword evidence="5" id="KW-0030">Aminoacyl-tRNA synthetase</keyword>
<evidence type="ECO:0000313" key="8">
    <source>
        <dbReference type="Proteomes" id="UP000249794"/>
    </source>
</evidence>
<dbReference type="SUPFAM" id="SSF48163">
    <property type="entry name" value="An anticodon-binding domain of class I aminoacyl-tRNA synthetases"/>
    <property type="match status" value="1"/>
</dbReference>
<dbReference type="GO" id="GO:0004812">
    <property type="term" value="F:aminoacyl-tRNA ligase activity"/>
    <property type="evidence" value="ECO:0007669"/>
    <property type="project" value="UniProtKB-KW"/>
</dbReference>
<keyword evidence="4" id="KW-0648">Protein biosynthesis</keyword>
<keyword evidence="2" id="KW-0547">Nucleotide-binding</keyword>
<accession>A0A2W4XYM5</accession>
<evidence type="ECO:0000256" key="1">
    <source>
        <dbReference type="ARBA" id="ARBA00022598"/>
    </source>
</evidence>
<dbReference type="GO" id="GO:0006412">
    <property type="term" value="P:translation"/>
    <property type="evidence" value="ECO:0007669"/>
    <property type="project" value="UniProtKB-KW"/>
</dbReference>
<evidence type="ECO:0000256" key="5">
    <source>
        <dbReference type="ARBA" id="ARBA00023146"/>
    </source>
</evidence>
<dbReference type="EMBL" id="QBMP01000018">
    <property type="protein sequence ID" value="PZO59639.1"/>
    <property type="molecule type" value="Genomic_DNA"/>
</dbReference>
<evidence type="ECO:0000259" key="6">
    <source>
        <dbReference type="Pfam" id="PF19269"/>
    </source>
</evidence>
<dbReference type="InterPro" id="IPR020751">
    <property type="entry name" value="aa-tRNA-synth_I_codon-bd_sub2"/>
</dbReference>
<dbReference type="Pfam" id="PF19269">
    <property type="entry name" value="Anticodon_2"/>
    <property type="match status" value="1"/>
</dbReference>
<dbReference type="InterPro" id="IPR045462">
    <property type="entry name" value="aa-tRNA-synth_I_cd-bd"/>
</dbReference>
<feature type="domain" description="Aminoacyl-tRNA synthetase class I anticodon-binding" evidence="6">
    <location>
        <begin position="2"/>
        <end position="71"/>
    </location>
</feature>
<protein>
    <submittedName>
        <fullName evidence="7">Glutamate--tRNA ligase</fullName>
    </submittedName>
</protein>
<feature type="non-terminal residue" evidence="7">
    <location>
        <position position="1"/>
    </location>
</feature>
<evidence type="ECO:0000256" key="3">
    <source>
        <dbReference type="ARBA" id="ARBA00022840"/>
    </source>
</evidence>
<comment type="caution">
    <text evidence="7">The sequence shown here is derived from an EMBL/GenBank/DDBJ whole genome shotgun (WGS) entry which is preliminary data.</text>
</comment>